<feature type="transmembrane region" description="Helical" evidence="1">
    <location>
        <begin position="6"/>
        <end position="30"/>
    </location>
</feature>
<keyword evidence="1" id="KW-0472">Membrane</keyword>
<protein>
    <submittedName>
        <fullName evidence="2">Uncharacterized protein</fullName>
    </submittedName>
</protein>
<keyword evidence="1" id="KW-0812">Transmembrane</keyword>
<dbReference type="RefSeq" id="WP_184313833.1">
    <property type="nucleotide sequence ID" value="NZ_JACHEN010000055.1"/>
</dbReference>
<proteinExistence type="predicted"/>
<sequence>MNMLGYGFPLVGGLFFLFYLGIMIYMIYLFHVLATSNKKIAESMEILVNKIDKLIHRDSQ</sequence>
<evidence type="ECO:0000256" key="1">
    <source>
        <dbReference type="SAM" id="Phobius"/>
    </source>
</evidence>
<dbReference type="AlphaFoldDB" id="A0A841L2Q5"/>
<gene>
    <name evidence="2" type="ORF">HNQ80_005095</name>
</gene>
<accession>A0A841L2Q5</accession>
<reference evidence="2 3" key="1">
    <citation type="submission" date="2020-08" db="EMBL/GenBank/DDBJ databases">
        <title>Genomic Encyclopedia of Type Strains, Phase IV (KMG-IV): sequencing the most valuable type-strain genomes for metagenomic binning, comparative biology and taxonomic classification.</title>
        <authorList>
            <person name="Goeker M."/>
        </authorList>
    </citation>
    <scope>NUCLEOTIDE SEQUENCE [LARGE SCALE GENOMIC DNA]</scope>
    <source>
        <strain evidence="2 3">DSM 103526</strain>
    </source>
</reference>
<name>A0A841L2Q5_9FIRM</name>
<organism evidence="2 3">
    <name type="scientific">Anaerosolibacter carboniphilus</name>
    <dbReference type="NCBI Taxonomy" id="1417629"/>
    <lineage>
        <taxon>Bacteria</taxon>
        <taxon>Bacillati</taxon>
        <taxon>Bacillota</taxon>
        <taxon>Clostridia</taxon>
        <taxon>Peptostreptococcales</taxon>
        <taxon>Thermotaleaceae</taxon>
        <taxon>Anaerosolibacter</taxon>
    </lineage>
</organism>
<dbReference type="Proteomes" id="UP000579281">
    <property type="component" value="Unassembled WGS sequence"/>
</dbReference>
<keyword evidence="3" id="KW-1185">Reference proteome</keyword>
<evidence type="ECO:0000313" key="3">
    <source>
        <dbReference type="Proteomes" id="UP000579281"/>
    </source>
</evidence>
<comment type="caution">
    <text evidence="2">The sequence shown here is derived from an EMBL/GenBank/DDBJ whole genome shotgun (WGS) entry which is preliminary data.</text>
</comment>
<dbReference type="EMBL" id="JACHEN010000055">
    <property type="protein sequence ID" value="MBB6218918.1"/>
    <property type="molecule type" value="Genomic_DNA"/>
</dbReference>
<evidence type="ECO:0000313" key="2">
    <source>
        <dbReference type="EMBL" id="MBB6218918.1"/>
    </source>
</evidence>
<keyword evidence="1" id="KW-1133">Transmembrane helix</keyword>